<keyword evidence="1" id="KW-0732">Signal</keyword>
<feature type="chain" id="PRO_5046421541" description="Secreted protein" evidence="1">
    <location>
        <begin position="22"/>
        <end position="109"/>
    </location>
</feature>
<protein>
    <recommendedName>
        <fullName evidence="4">Secreted protein</fullName>
    </recommendedName>
</protein>
<accession>A0ABR4PBY8</accession>
<comment type="caution">
    <text evidence="2">The sequence shown here is derived from an EMBL/GenBank/DDBJ whole genome shotgun (WGS) entry which is preliminary data.</text>
</comment>
<evidence type="ECO:0000256" key="1">
    <source>
        <dbReference type="SAM" id="SignalP"/>
    </source>
</evidence>
<name>A0ABR4PBY8_9HELO</name>
<gene>
    <name evidence="2" type="ORF">PVAG01_07286</name>
</gene>
<organism evidence="2 3">
    <name type="scientific">Phlyctema vagabunda</name>
    <dbReference type="NCBI Taxonomy" id="108571"/>
    <lineage>
        <taxon>Eukaryota</taxon>
        <taxon>Fungi</taxon>
        <taxon>Dikarya</taxon>
        <taxon>Ascomycota</taxon>
        <taxon>Pezizomycotina</taxon>
        <taxon>Leotiomycetes</taxon>
        <taxon>Helotiales</taxon>
        <taxon>Dermateaceae</taxon>
        <taxon>Phlyctema</taxon>
    </lineage>
</organism>
<evidence type="ECO:0000313" key="2">
    <source>
        <dbReference type="EMBL" id="KAL3420841.1"/>
    </source>
</evidence>
<keyword evidence="3" id="KW-1185">Reference proteome</keyword>
<sequence>MAMTMAMAIVMVMGYLQLLYLQTGGRNRATFSRSTSFYSSFSWFSPHRGIIPHYARDWIWDHPPHPSSEIYIAFYVFEFRRLSEISAEVSFRGSSELDTGIQIFLGGRG</sequence>
<evidence type="ECO:0000313" key="3">
    <source>
        <dbReference type="Proteomes" id="UP001629113"/>
    </source>
</evidence>
<reference evidence="2 3" key="1">
    <citation type="submission" date="2024-06" db="EMBL/GenBank/DDBJ databases">
        <title>Complete genome of Phlyctema vagabunda strain 19-DSS-EL-015.</title>
        <authorList>
            <person name="Fiorenzani C."/>
        </authorList>
    </citation>
    <scope>NUCLEOTIDE SEQUENCE [LARGE SCALE GENOMIC DNA]</scope>
    <source>
        <strain evidence="2 3">19-DSS-EL-015</strain>
    </source>
</reference>
<proteinExistence type="predicted"/>
<dbReference type="Proteomes" id="UP001629113">
    <property type="component" value="Unassembled WGS sequence"/>
</dbReference>
<feature type="signal peptide" evidence="1">
    <location>
        <begin position="1"/>
        <end position="21"/>
    </location>
</feature>
<evidence type="ECO:0008006" key="4">
    <source>
        <dbReference type="Google" id="ProtNLM"/>
    </source>
</evidence>
<dbReference type="EMBL" id="JBFCZG010000006">
    <property type="protein sequence ID" value="KAL3420841.1"/>
    <property type="molecule type" value="Genomic_DNA"/>
</dbReference>